<evidence type="ECO:0000313" key="2">
    <source>
        <dbReference type="EMBL" id="GII77702.1"/>
    </source>
</evidence>
<keyword evidence="1" id="KW-1133">Transmembrane helix</keyword>
<organism evidence="2 3">
    <name type="scientific">Sphaerisporangium rufum</name>
    <dbReference type="NCBI Taxonomy" id="1381558"/>
    <lineage>
        <taxon>Bacteria</taxon>
        <taxon>Bacillati</taxon>
        <taxon>Actinomycetota</taxon>
        <taxon>Actinomycetes</taxon>
        <taxon>Streptosporangiales</taxon>
        <taxon>Streptosporangiaceae</taxon>
        <taxon>Sphaerisporangium</taxon>
    </lineage>
</organism>
<evidence type="ECO:0008006" key="4">
    <source>
        <dbReference type="Google" id="ProtNLM"/>
    </source>
</evidence>
<feature type="transmembrane region" description="Helical" evidence="1">
    <location>
        <begin position="65"/>
        <end position="86"/>
    </location>
</feature>
<dbReference type="AlphaFoldDB" id="A0A919R118"/>
<name>A0A919R118_9ACTN</name>
<reference evidence="2" key="1">
    <citation type="submission" date="2021-01" db="EMBL/GenBank/DDBJ databases">
        <title>Whole genome shotgun sequence of Sphaerisporangium rufum NBRC 109079.</title>
        <authorList>
            <person name="Komaki H."/>
            <person name="Tamura T."/>
        </authorList>
    </citation>
    <scope>NUCLEOTIDE SEQUENCE</scope>
    <source>
        <strain evidence="2">NBRC 109079</strain>
    </source>
</reference>
<keyword evidence="1" id="KW-0472">Membrane</keyword>
<keyword evidence="1" id="KW-0812">Transmembrane</keyword>
<gene>
    <name evidence="2" type="ORF">Sru01_26840</name>
</gene>
<accession>A0A919R118</accession>
<dbReference type="EMBL" id="BOOU01000039">
    <property type="protein sequence ID" value="GII77702.1"/>
    <property type="molecule type" value="Genomic_DNA"/>
</dbReference>
<evidence type="ECO:0000256" key="1">
    <source>
        <dbReference type="SAM" id="Phobius"/>
    </source>
</evidence>
<sequence>MTQRTIDTPAARACDPATSLTRSLLGYGVLAGPVYVLGSLGQALASEGFDLTRHSWSLLSAGEHGWIHITVFLVTGLMVLAFAAGLRRAWRPARGRTWGPRLMAAYGAGLLGGGVMVADPAMGYPAGTPEGVATVSWHGIMHLVCGGLGFICFLVAAFALARGFAAEGRRGWAAFSRITGAVFVVTFAGIASGAGGPATVLPFTAAVILTWTWMAALAVHLYRRAGE</sequence>
<protein>
    <recommendedName>
        <fullName evidence="4">DUF998 domain-containing protein</fullName>
    </recommendedName>
</protein>
<feature type="transmembrane region" description="Helical" evidence="1">
    <location>
        <begin position="200"/>
        <end position="222"/>
    </location>
</feature>
<feature type="transmembrane region" description="Helical" evidence="1">
    <location>
        <begin position="98"/>
        <end position="117"/>
    </location>
</feature>
<dbReference type="Proteomes" id="UP000655287">
    <property type="component" value="Unassembled WGS sequence"/>
</dbReference>
<feature type="transmembrane region" description="Helical" evidence="1">
    <location>
        <begin position="137"/>
        <end position="160"/>
    </location>
</feature>
<keyword evidence="3" id="KW-1185">Reference proteome</keyword>
<proteinExistence type="predicted"/>
<dbReference type="RefSeq" id="WP_203984683.1">
    <property type="nucleotide sequence ID" value="NZ_BOOU01000039.1"/>
</dbReference>
<comment type="caution">
    <text evidence="2">The sequence shown here is derived from an EMBL/GenBank/DDBJ whole genome shotgun (WGS) entry which is preliminary data.</text>
</comment>
<evidence type="ECO:0000313" key="3">
    <source>
        <dbReference type="Proteomes" id="UP000655287"/>
    </source>
</evidence>
<dbReference type="InterPro" id="IPR009339">
    <property type="entry name" value="DUF998"/>
</dbReference>
<feature type="transmembrane region" description="Helical" evidence="1">
    <location>
        <begin position="24"/>
        <end position="45"/>
    </location>
</feature>
<feature type="transmembrane region" description="Helical" evidence="1">
    <location>
        <begin position="172"/>
        <end position="194"/>
    </location>
</feature>
<dbReference type="Pfam" id="PF06197">
    <property type="entry name" value="DUF998"/>
    <property type="match status" value="1"/>
</dbReference>